<feature type="transmembrane region" description="Helical" evidence="1">
    <location>
        <begin position="304"/>
        <end position="329"/>
    </location>
</feature>
<dbReference type="RefSeq" id="WP_406636675.1">
    <property type="nucleotide sequence ID" value="NZ_CP148033.1"/>
</dbReference>
<feature type="transmembrane region" description="Helical" evidence="1">
    <location>
        <begin position="57"/>
        <end position="79"/>
    </location>
</feature>
<evidence type="ECO:0000259" key="2">
    <source>
        <dbReference type="Pfam" id="PF01757"/>
    </source>
</evidence>
<feature type="transmembrane region" description="Helical" evidence="1">
    <location>
        <begin position="210"/>
        <end position="231"/>
    </location>
</feature>
<keyword evidence="3" id="KW-0012">Acyltransferase</keyword>
<accession>A0ABZ2R698</accession>
<feature type="transmembrane region" description="Helical" evidence="1">
    <location>
        <begin position="100"/>
        <end position="118"/>
    </location>
</feature>
<dbReference type="InterPro" id="IPR002656">
    <property type="entry name" value="Acyl_transf_3_dom"/>
</dbReference>
<feature type="transmembrane region" description="Helical" evidence="1">
    <location>
        <begin position="12"/>
        <end position="37"/>
    </location>
</feature>
<feature type="transmembrane region" description="Helical" evidence="1">
    <location>
        <begin position="243"/>
        <end position="262"/>
    </location>
</feature>
<dbReference type="EC" id="2.3.-.-" evidence="3"/>
<dbReference type="Proteomes" id="UP001623384">
    <property type="component" value="Chromosome"/>
</dbReference>
<reference evidence="3 4" key="1">
    <citation type="submission" date="2024-03" db="EMBL/GenBank/DDBJ databases">
        <title>Rhodococcus navarretei sp. nov. and Pseudarthrobacter quantumdoti sp. nov., two new species with the ability to biosynthesize Quantum Dots isolated from soil samples at Union Glacier, Antarctica.</title>
        <authorList>
            <person name="Vargas M."/>
        </authorList>
    </citation>
    <scope>NUCLEOTIDE SEQUENCE [LARGE SCALE GENOMIC DNA]</scope>
    <source>
        <strain evidence="3 4">RC-2-3</strain>
    </source>
</reference>
<feature type="transmembrane region" description="Helical" evidence="1">
    <location>
        <begin position="162"/>
        <end position="179"/>
    </location>
</feature>
<keyword evidence="3" id="KW-0808">Transferase</keyword>
<proteinExistence type="predicted"/>
<dbReference type="PANTHER" id="PTHR23028">
    <property type="entry name" value="ACETYLTRANSFERASE"/>
    <property type="match status" value="1"/>
</dbReference>
<evidence type="ECO:0000313" key="3">
    <source>
        <dbReference type="EMBL" id="WXK93943.1"/>
    </source>
</evidence>
<dbReference type="PANTHER" id="PTHR23028:SF134">
    <property type="entry name" value="PUTATIVE (AFU_ORTHOLOGUE AFUA_4G08520)-RELATED"/>
    <property type="match status" value="1"/>
</dbReference>
<keyword evidence="4" id="KW-1185">Reference proteome</keyword>
<dbReference type="GO" id="GO:0016746">
    <property type="term" value="F:acyltransferase activity"/>
    <property type="evidence" value="ECO:0007669"/>
    <property type="project" value="UniProtKB-KW"/>
</dbReference>
<protein>
    <submittedName>
        <fullName evidence="3">Acyltransferase</fullName>
        <ecNumber evidence="3">2.3.-.-</ecNumber>
    </submittedName>
</protein>
<evidence type="ECO:0000256" key="1">
    <source>
        <dbReference type="SAM" id="Phobius"/>
    </source>
</evidence>
<dbReference type="EMBL" id="CP148033">
    <property type="protein sequence ID" value="WXK93943.1"/>
    <property type="molecule type" value="Genomic_DNA"/>
</dbReference>
<name>A0ABZ2R698_9MICC</name>
<dbReference type="InterPro" id="IPR050879">
    <property type="entry name" value="Acyltransferase_3"/>
</dbReference>
<organism evidence="3 4">
    <name type="scientific">Pseudarthrobacter quantipunctorum</name>
    <dbReference type="NCBI Taxonomy" id="3128980"/>
    <lineage>
        <taxon>Bacteria</taxon>
        <taxon>Bacillati</taxon>
        <taxon>Actinomycetota</taxon>
        <taxon>Actinomycetes</taxon>
        <taxon>Micrococcales</taxon>
        <taxon>Micrococcaceae</taxon>
        <taxon>Pseudarthrobacter</taxon>
    </lineage>
</organism>
<dbReference type="Pfam" id="PF01757">
    <property type="entry name" value="Acyl_transf_3"/>
    <property type="match status" value="1"/>
</dbReference>
<feature type="transmembrane region" description="Helical" evidence="1">
    <location>
        <begin position="186"/>
        <end position="204"/>
    </location>
</feature>
<feature type="transmembrane region" description="Helical" evidence="1">
    <location>
        <begin position="274"/>
        <end position="292"/>
    </location>
</feature>
<keyword evidence="1" id="KW-1133">Transmembrane helix</keyword>
<gene>
    <name evidence="3" type="ORF">WHH00_03805</name>
</gene>
<sequence length="383" mass="42177">MSTTRLASLDGLRGVAAVVVLVHHSLLLIPQLSLVNAFRPANESPLVWLLTYTPLRIFWAGSEAVLVFFVLSGMVLALPALRVGKSFDWRAYYPARIVRLYLPVVAAIMLAFVFAWLVPRRSGPDVSYWLGSHAEPLSVAAAAKDALLLIGRSNLVTPLWSLKYEVIFSLFLPVYVFVLWRFRRHWVAATVLVFVAMFAGTAVGNGSVKYLPIFAIGVLLAVKFKELRGLAERIDGSRRPVMVWRLVAVLSVVALCSTWYGAALGVPVDWLDAFLPLVLAGATGLIFVVAFSSRAQRFFSLPTVTWLGTISFSLYLVHEPIIVTLGLLLSPAAPWLAVTLSWPISLIVAWGFYVTVERRSHKLAKVVGRVAAERLRPAESAQV</sequence>
<evidence type="ECO:0000313" key="4">
    <source>
        <dbReference type="Proteomes" id="UP001623384"/>
    </source>
</evidence>
<keyword evidence="1" id="KW-0472">Membrane</keyword>
<feature type="domain" description="Acyltransferase 3" evidence="2">
    <location>
        <begin position="7"/>
        <end position="353"/>
    </location>
</feature>
<keyword evidence="1" id="KW-0812">Transmembrane</keyword>
<feature type="transmembrane region" description="Helical" evidence="1">
    <location>
        <begin position="335"/>
        <end position="356"/>
    </location>
</feature>